<dbReference type="Gene3D" id="1.25.40.390">
    <property type="match status" value="1"/>
</dbReference>
<organism evidence="9 12">
    <name type="scientific">Bacteroides cellulosilyticus</name>
    <dbReference type="NCBI Taxonomy" id="246787"/>
    <lineage>
        <taxon>Bacteria</taxon>
        <taxon>Pseudomonadati</taxon>
        <taxon>Bacteroidota</taxon>
        <taxon>Bacteroidia</taxon>
        <taxon>Bacteroidales</taxon>
        <taxon>Bacteroidaceae</taxon>
        <taxon>Bacteroides</taxon>
    </lineage>
</organism>
<evidence type="ECO:0000256" key="6">
    <source>
        <dbReference type="SAM" id="SignalP"/>
    </source>
</evidence>
<dbReference type="EMBL" id="VVYW01000003">
    <property type="protein sequence ID" value="KAA5410555.1"/>
    <property type="molecule type" value="Genomic_DNA"/>
</dbReference>
<evidence type="ECO:0000256" key="1">
    <source>
        <dbReference type="ARBA" id="ARBA00004442"/>
    </source>
</evidence>
<comment type="subcellular location">
    <subcellularLocation>
        <location evidence="1">Cell outer membrane</location>
    </subcellularLocation>
</comment>
<reference evidence="11" key="3">
    <citation type="submission" date="2023-08" db="EMBL/GenBank/DDBJ databases">
        <title>Reintroducing virulent viruses to syntetic microbiomes.</title>
        <authorList>
            <person name="Wilde J."/>
            <person name="Boyes R."/>
            <person name="Robinson A.V."/>
            <person name="Daisley B.A."/>
            <person name="Allen-Vercoe E."/>
        </authorList>
    </citation>
    <scope>NUCLEOTIDE SEQUENCE</scope>
    <source>
        <strain evidence="11">225I_12FAA</strain>
    </source>
</reference>
<dbReference type="eggNOG" id="COG0547">
    <property type="taxonomic scope" value="Bacteria"/>
</dbReference>
<dbReference type="Pfam" id="PF07980">
    <property type="entry name" value="SusD_RagB"/>
    <property type="match status" value="1"/>
</dbReference>
<dbReference type="KEGG" id="bcel:BcellWH2_04853"/>
<feature type="chain" id="PRO_5013461201" evidence="6">
    <location>
        <begin position="23"/>
        <end position="676"/>
    </location>
</feature>
<reference evidence="9 12" key="1">
    <citation type="journal article" date="2015" name="Science">
        <title>Genetic determinants of in vivo fitness and diet responsiveness in multiple human gut Bacteroides.</title>
        <authorList>
            <person name="Wu M."/>
            <person name="McNulty N.P."/>
            <person name="Rodionov D.A."/>
            <person name="Khoroshkin M.S."/>
            <person name="Griffin N.W."/>
            <person name="Cheng J."/>
            <person name="Latreille P."/>
            <person name="Kerstetter R.A."/>
            <person name="Terrapon N."/>
            <person name="Henrissat B."/>
            <person name="Osterman A.L."/>
            <person name="Gordon J.I."/>
        </authorList>
    </citation>
    <scope>NUCLEOTIDE SEQUENCE [LARGE SCALE GENOMIC DNA]</scope>
    <source>
        <strain evidence="9 12">WH2</strain>
    </source>
</reference>
<evidence type="ECO:0000313" key="12">
    <source>
        <dbReference type="Proteomes" id="UP000061809"/>
    </source>
</evidence>
<protein>
    <submittedName>
        <fullName evidence="10">RagB/SusD family nutrient uptake outer membrane protein</fullName>
    </submittedName>
    <submittedName>
        <fullName evidence="9">SusD family protein</fullName>
    </submittedName>
</protein>
<feature type="domain" description="RagB/SusD" evidence="7">
    <location>
        <begin position="334"/>
        <end position="676"/>
    </location>
</feature>
<dbReference type="Pfam" id="PF14322">
    <property type="entry name" value="SusD-like_3"/>
    <property type="match status" value="1"/>
</dbReference>
<dbReference type="Proteomes" id="UP000061809">
    <property type="component" value="Chromosome"/>
</dbReference>
<keyword evidence="5" id="KW-0998">Cell outer membrane</keyword>
<dbReference type="EMBL" id="JAVSNH010000001">
    <property type="protein sequence ID" value="MDT4512585.1"/>
    <property type="molecule type" value="Genomic_DNA"/>
</dbReference>
<evidence type="ECO:0000256" key="3">
    <source>
        <dbReference type="ARBA" id="ARBA00022729"/>
    </source>
</evidence>
<evidence type="ECO:0000256" key="2">
    <source>
        <dbReference type="ARBA" id="ARBA00006275"/>
    </source>
</evidence>
<accession>A0A0P0FVR1</accession>
<dbReference type="Proteomes" id="UP001266995">
    <property type="component" value="Unassembled WGS sequence"/>
</dbReference>
<dbReference type="InterPro" id="IPR011990">
    <property type="entry name" value="TPR-like_helical_dom_sf"/>
</dbReference>
<dbReference type="Proteomes" id="UP000325055">
    <property type="component" value="Unassembled WGS sequence"/>
</dbReference>
<dbReference type="InterPro" id="IPR033985">
    <property type="entry name" value="SusD-like_N"/>
</dbReference>
<feature type="signal peptide" evidence="6">
    <location>
        <begin position="1"/>
        <end position="22"/>
    </location>
</feature>
<evidence type="ECO:0000259" key="8">
    <source>
        <dbReference type="Pfam" id="PF14322"/>
    </source>
</evidence>
<dbReference type="AlphaFoldDB" id="A0A0P0FVR1"/>
<comment type="similarity">
    <text evidence="2">Belongs to the SusD family.</text>
</comment>
<evidence type="ECO:0000256" key="4">
    <source>
        <dbReference type="ARBA" id="ARBA00023136"/>
    </source>
</evidence>
<reference evidence="10 13" key="2">
    <citation type="journal article" date="2019" name="Nat. Med.">
        <title>A library of human gut bacterial isolates paired with longitudinal multiomics data enables mechanistic microbiome research.</title>
        <authorList>
            <person name="Poyet M."/>
            <person name="Groussin M."/>
            <person name="Gibbons S.M."/>
            <person name="Avila-Pacheco J."/>
            <person name="Jiang X."/>
            <person name="Kearney S.M."/>
            <person name="Perrotta A.R."/>
            <person name="Berdy B."/>
            <person name="Zhao S."/>
            <person name="Lieberman T.D."/>
            <person name="Swanson P.K."/>
            <person name="Smith M."/>
            <person name="Roesemann S."/>
            <person name="Alexander J.E."/>
            <person name="Rich S.A."/>
            <person name="Livny J."/>
            <person name="Vlamakis H."/>
            <person name="Clish C."/>
            <person name="Bullock K."/>
            <person name="Deik A."/>
            <person name="Scott J."/>
            <person name="Pierce K.A."/>
            <person name="Xavier R.J."/>
            <person name="Alm E.J."/>
        </authorList>
    </citation>
    <scope>NUCLEOTIDE SEQUENCE [LARGE SCALE GENOMIC DNA]</scope>
    <source>
        <strain evidence="10 13">BIOML-A7</strain>
    </source>
</reference>
<evidence type="ECO:0000313" key="9">
    <source>
        <dbReference type="EMBL" id="ALJ62062.1"/>
    </source>
</evidence>
<evidence type="ECO:0000259" key="7">
    <source>
        <dbReference type="Pfam" id="PF07980"/>
    </source>
</evidence>
<evidence type="ECO:0000256" key="5">
    <source>
        <dbReference type="ARBA" id="ARBA00023237"/>
    </source>
</evidence>
<gene>
    <name evidence="9" type="ORF">BcellWH2_04853</name>
    <name evidence="10" type="ORF">F2Y86_04800</name>
    <name evidence="11" type="ORF">RO785_16565</name>
</gene>
<keyword evidence="3 6" id="KW-0732">Signal</keyword>
<dbReference type="SUPFAM" id="SSF48452">
    <property type="entry name" value="TPR-like"/>
    <property type="match status" value="1"/>
</dbReference>
<dbReference type="GO" id="GO:0009279">
    <property type="term" value="C:cell outer membrane"/>
    <property type="evidence" value="ECO:0007669"/>
    <property type="project" value="UniProtKB-SubCell"/>
</dbReference>
<proteinExistence type="inferred from homology"/>
<dbReference type="RefSeq" id="WP_007212181.1">
    <property type="nucleotide sequence ID" value="NZ_CABMLT010000004.1"/>
</dbReference>
<dbReference type="PATRIC" id="fig|246787.4.peg.5011"/>
<dbReference type="EMBL" id="CP012801">
    <property type="protein sequence ID" value="ALJ62062.1"/>
    <property type="molecule type" value="Genomic_DNA"/>
</dbReference>
<keyword evidence="4" id="KW-0472">Membrane</keyword>
<evidence type="ECO:0000313" key="10">
    <source>
        <dbReference type="EMBL" id="KAA5410555.1"/>
    </source>
</evidence>
<sequence length="676" mass="75466">MKTIIKNILLVSAMALPLASCSDFLDKEPLDKGTEAIVFKTPQQFEQAANALYNTEGWKNYENKANYGNMDRGLDISGLGSNGGGSAPESNFQWDKPYGHIRTCNILLQKAEEYSGDPSGIAQSVGTAYFFRAWQHFYLLRVFGGVPIVDRVLDVTDGNVLFGPRKSRYEVAHFIISDLEKAIPMLPKESTIAENAKGKVSQEAAQAFLARVLLYEATWEKYVPSIDYDLDGDGSNVGAGTAKPEGYYSIEKMLTEAKRLSGEVIKEAESGTFQLWNECDSLSYFYLFNIDDGDGNIPNFKGKGKSTNKEFIFSQKFDYNLARIGINLSHTVITWQATDISASFGESFPCRNGLPIRISYTGNMSDAQNNPEFAGYDTFVGEFRNRDYRFISCCMSIPDRTIWSSRPEDGRQLTQTGNPYPEALFPKNNEVYDGSDPAYGSPCGIFKPTLRTNATAATYGSRKFLIEGANRPQNTESADYPLIRLAEVHLIYAEATCELNGGTISDEDLNKSINKNRARARVAPLTNALIANVWDAGWFDHATGKTICKKMNMLDEIRRERACELFGEGFRSDDLKRWGIAHINLRGQKLGRHILGTAYETEKANDATYFGEPCYYPEKYPLLYGIYQGSGPNDPDYGRSIATLAGNLLFSQRDYLSPIPLVQIRLNPQLKQNPGW</sequence>
<dbReference type="InterPro" id="IPR012944">
    <property type="entry name" value="SusD_RagB_dom"/>
</dbReference>
<name>A0A0P0FVR1_9BACE</name>
<evidence type="ECO:0000313" key="13">
    <source>
        <dbReference type="Proteomes" id="UP000325055"/>
    </source>
</evidence>
<dbReference type="GeneID" id="66309162"/>
<dbReference type="STRING" id="246787.BcellWH2_04853"/>
<feature type="domain" description="SusD-like N-terminal" evidence="8">
    <location>
        <begin position="24"/>
        <end position="214"/>
    </location>
</feature>
<evidence type="ECO:0000313" key="11">
    <source>
        <dbReference type="EMBL" id="MDT4512585.1"/>
    </source>
</evidence>